<feature type="compositionally biased region" description="Low complexity" evidence="1">
    <location>
        <begin position="42"/>
        <end position="56"/>
    </location>
</feature>
<organism evidence="2 3">
    <name type="scientific">Arsenicitalea aurantiaca</name>
    <dbReference type="NCBI Taxonomy" id="1783274"/>
    <lineage>
        <taxon>Bacteria</taxon>
        <taxon>Pseudomonadati</taxon>
        <taxon>Pseudomonadota</taxon>
        <taxon>Alphaproteobacteria</taxon>
        <taxon>Hyphomicrobiales</taxon>
        <taxon>Devosiaceae</taxon>
        <taxon>Arsenicitalea</taxon>
    </lineage>
</organism>
<accession>A0A433XGH2</accession>
<reference evidence="2 3" key="1">
    <citation type="journal article" date="2016" name="Int. J. Syst. Evol. Microbiol.">
        <title>Arsenicitalea aurantiaca gen. nov., sp. nov., a new member of the family Hyphomicrobiaceae, isolated from high-arsenic sediment.</title>
        <authorList>
            <person name="Mu Y."/>
            <person name="Zhou L."/>
            <person name="Zeng X.C."/>
            <person name="Liu L."/>
            <person name="Pan Y."/>
            <person name="Chen X."/>
            <person name="Wang J."/>
            <person name="Li S."/>
            <person name="Li W.J."/>
            <person name="Wang Y."/>
        </authorList>
    </citation>
    <scope>NUCLEOTIDE SEQUENCE [LARGE SCALE GENOMIC DNA]</scope>
    <source>
        <strain evidence="2 3">42-50</strain>
    </source>
</reference>
<dbReference type="EMBL" id="RZNJ01000002">
    <property type="protein sequence ID" value="RUT33209.1"/>
    <property type="molecule type" value="Genomic_DNA"/>
</dbReference>
<gene>
    <name evidence="2" type="ORF">EMQ25_07425</name>
</gene>
<proteinExistence type="predicted"/>
<name>A0A433XGH2_9HYPH</name>
<feature type="region of interest" description="Disordered" evidence="1">
    <location>
        <begin position="27"/>
        <end position="64"/>
    </location>
</feature>
<evidence type="ECO:0000313" key="2">
    <source>
        <dbReference type="EMBL" id="RUT33209.1"/>
    </source>
</evidence>
<sequence length="64" mass="7297">MRREPAQRMARRGRSLRQRPGCCRRCLRPRSRPAPEVRRGPARAAPRRAGCPAERCGSSDRAWG</sequence>
<dbReference type="Proteomes" id="UP000281547">
    <property type="component" value="Unassembled WGS sequence"/>
</dbReference>
<keyword evidence="3" id="KW-1185">Reference proteome</keyword>
<evidence type="ECO:0000313" key="3">
    <source>
        <dbReference type="Proteomes" id="UP000281547"/>
    </source>
</evidence>
<protein>
    <submittedName>
        <fullName evidence="2">Uncharacterized protein</fullName>
    </submittedName>
</protein>
<comment type="caution">
    <text evidence="2">The sequence shown here is derived from an EMBL/GenBank/DDBJ whole genome shotgun (WGS) entry which is preliminary data.</text>
</comment>
<evidence type="ECO:0000256" key="1">
    <source>
        <dbReference type="SAM" id="MobiDB-lite"/>
    </source>
</evidence>
<dbReference type="AlphaFoldDB" id="A0A433XGH2"/>